<dbReference type="Proteomes" id="UP001607303">
    <property type="component" value="Unassembled WGS sequence"/>
</dbReference>
<evidence type="ECO:0000313" key="2">
    <source>
        <dbReference type="Proteomes" id="UP001607303"/>
    </source>
</evidence>
<proteinExistence type="predicted"/>
<reference evidence="1 2" key="1">
    <citation type="journal article" date="2024" name="Ann. Entomol. Soc. Am.">
        <title>Genomic analyses of the southern and eastern yellowjacket wasps (Hymenoptera: Vespidae) reveal evolutionary signatures of social life.</title>
        <authorList>
            <person name="Catto M.A."/>
            <person name="Caine P.B."/>
            <person name="Orr S.E."/>
            <person name="Hunt B.G."/>
            <person name="Goodisman M.A.D."/>
        </authorList>
    </citation>
    <scope>NUCLEOTIDE SEQUENCE [LARGE SCALE GENOMIC DNA]</scope>
    <source>
        <strain evidence="1">232</strain>
        <tissue evidence="1">Head and thorax</tissue>
    </source>
</reference>
<gene>
    <name evidence="1" type="ORF">V1477_010837</name>
</gene>
<organism evidence="1 2">
    <name type="scientific">Vespula maculifrons</name>
    <name type="common">Eastern yellow jacket</name>
    <name type="synonym">Wasp</name>
    <dbReference type="NCBI Taxonomy" id="7453"/>
    <lineage>
        <taxon>Eukaryota</taxon>
        <taxon>Metazoa</taxon>
        <taxon>Ecdysozoa</taxon>
        <taxon>Arthropoda</taxon>
        <taxon>Hexapoda</taxon>
        <taxon>Insecta</taxon>
        <taxon>Pterygota</taxon>
        <taxon>Neoptera</taxon>
        <taxon>Endopterygota</taxon>
        <taxon>Hymenoptera</taxon>
        <taxon>Apocrita</taxon>
        <taxon>Aculeata</taxon>
        <taxon>Vespoidea</taxon>
        <taxon>Vespidae</taxon>
        <taxon>Vespinae</taxon>
        <taxon>Vespula</taxon>
    </lineage>
</organism>
<keyword evidence="2" id="KW-1185">Reference proteome</keyword>
<name>A0ABD2C331_VESMC</name>
<comment type="caution">
    <text evidence="1">The sequence shown here is derived from an EMBL/GenBank/DDBJ whole genome shotgun (WGS) entry which is preliminary data.</text>
</comment>
<accession>A0ABD2C331</accession>
<sequence length="109" mass="12124">MTISRIGKESKTSKISYEEENFSTLTQRSHDIGAIVHLGTKNYWLPFYSRVTKQHLSVSAPVSFSIPDSLCRSTGSNAASASVATYPFVVQRVVKFSFEVTRPSICPYV</sequence>
<dbReference type="AlphaFoldDB" id="A0ABD2C331"/>
<protein>
    <submittedName>
        <fullName evidence="1">Uncharacterized protein</fullName>
    </submittedName>
</protein>
<evidence type="ECO:0000313" key="1">
    <source>
        <dbReference type="EMBL" id="KAL2739448.1"/>
    </source>
</evidence>
<dbReference type="EMBL" id="JAYRBN010000061">
    <property type="protein sequence ID" value="KAL2739448.1"/>
    <property type="molecule type" value="Genomic_DNA"/>
</dbReference>